<dbReference type="Gene3D" id="3.40.50.300">
    <property type="entry name" value="P-loop containing nucleotide triphosphate hydrolases"/>
    <property type="match status" value="1"/>
</dbReference>
<evidence type="ECO:0000256" key="10">
    <source>
        <dbReference type="ARBA" id="ARBA00022840"/>
    </source>
</evidence>
<evidence type="ECO:0000259" key="14">
    <source>
        <dbReference type="PROSITE" id="PS50052"/>
    </source>
</evidence>
<comment type="caution">
    <text evidence="15">The sequence shown here is derived from an EMBL/GenBank/DDBJ whole genome shotgun (WGS) entry which is preliminary data.</text>
</comment>
<accession>A0A563DIA9</accession>
<evidence type="ECO:0000256" key="3">
    <source>
        <dbReference type="ARBA" id="ARBA00005790"/>
    </source>
</evidence>
<dbReference type="PANTHER" id="PTHR23117">
    <property type="entry name" value="GUANYLATE KINASE-RELATED"/>
    <property type="match status" value="1"/>
</dbReference>
<dbReference type="Proteomes" id="UP000319499">
    <property type="component" value="Unassembled WGS sequence"/>
</dbReference>
<evidence type="ECO:0000313" key="15">
    <source>
        <dbReference type="EMBL" id="TWP29822.1"/>
    </source>
</evidence>
<evidence type="ECO:0000256" key="11">
    <source>
        <dbReference type="ARBA" id="ARBA00030128"/>
    </source>
</evidence>
<dbReference type="NCBIfam" id="TIGR03263">
    <property type="entry name" value="guanyl_kin"/>
    <property type="match status" value="1"/>
</dbReference>
<dbReference type="CDD" id="cd00071">
    <property type="entry name" value="GMPK"/>
    <property type="match status" value="1"/>
</dbReference>
<evidence type="ECO:0000256" key="9">
    <source>
        <dbReference type="ARBA" id="ARBA00022777"/>
    </source>
</evidence>
<evidence type="ECO:0000313" key="16">
    <source>
        <dbReference type="Proteomes" id="UP000319499"/>
    </source>
</evidence>
<comment type="similarity">
    <text evidence="3 13">Belongs to the guanylate kinase family.</text>
</comment>
<dbReference type="InterPro" id="IPR020590">
    <property type="entry name" value="Guanylate_kinase_CS"/>
</dbReference>
<sequence length="216" mass="24798">MGLVYHKPGNDALDLTQLLPGKKVEGKLIILSAPSGAGKTTIVKYLLSIIPDLSFSVSCTTREKRDNEKEGEDYYFISKDEFERKIENNEFIEYEEVYNNQFYGTLNSEIERLWSLGKHVIFDIDVKGGINLKNEFKNKALAIFIAPPSLKVLEERLRLRNTENEESLKKRIQKADEELLYAKNFDSLVINNNLEKSKFKTEQLVKSFISSPIKAI</sequence>
<keyword evidence="7 13" id="KW-0808">Transferase</keyword>
<gene>
    <name evidence="13" type="primary">gmk</name>
    <name evidence="15" type="ORF">ETU09_02255</name>
</gene>
<dbReference type="SMART" id="SM00072">
    <property type="entry name" value="GuKc"/>
    <property type="match status" value="1"/>
</dbReference>
<dbReference type="InterPro" id="IPR017665">
    <property type="entry name" value="Guanylate_kinase"/>
</dbReference>
<organism evidence="15 16">
    <name type="scientific">Apibacter muscae</name>
    <dbReference type="NCBI Taxonomy" id="2509004"/>
    <lineage>
        <taxon>Bacteria</taxon>
        <taxon>Pseudomonadati</taxon>
        <taxon>Bacteroidota</taxon>
        <taxon>Flavobacteriia</taxon>
        <taxon>Flavobacteriales</taxon>
        <taxon>Weeksellaceae</taxon>
        <taxon>Apibacter</taxon>
    </lineage>
</organism>
<dbReference type="RefSeq" id="WP_146291615.1">
    <property type="nucleotide sequence ID" value="NZ_SELH01000013.1"/>
</dbReference>
<dbReference type="InterPro" id="IPR027417">
    <property type="entry name" value="P-loop_NTPase"/>
</dbReference>
<dbReference type="EMBL" id="SELH01000013">
    <property type="protein sequence ID" value="TWP29822.1"/>
    <property type="molecule type" value="Genomic_DNA"/>
</dbReference>
<comment type="catalytic activity">
    <reaction evidence="12 13">
        <text>GMP + ATP = GDP + ADP</text>
        <dbReference type="Rhea" id="RHEA:20780"/>
        <dbReference type="ChEBI" id="CHEBI:30616"/>
        <dbReference type="ChEBI" id="CHEBI:58115"/>
        <dbReference type="ChEBI" id="CHEBI:58189"/>
        <dbReference type="ChEBI" id="CHEBI:456216"/>
        <dbReference type="EC" id="2.7.4.8"/>
    </reaction>
</comment>
<dbReference type="InterPro" id="IPR008144">
    <property type="entry name" value="Guanylate_kin-like_dom"/>
</dbReference>
<protein>
    <recommendedName>
        <fullName evidence="5 13">Guanylate kinase</fullName>
        <ecNumber evidence="4 13">2.7.4.8</ecNumber>
    </recommendedName>
    <alternativeName>
        <fullName evidence="11 13">GMP kinase</fullName>
    </alternativeName>
</protein>
<dbReference type="FunFam" id="3.30.63.10:FF:000005">
    <property type="entry name" value="Guanylate kinase"/>
    <property type="match status" value="1"/>
</dbReference>
<evidence type="ECO:0000256" key="6">
    <source>
        <dbReference type="ARBA" id="ARBA00022490"/>
    </source>
</evidence>
<keyword evidence="10 13" id="KW-0067">ATP-binding</keyword>
<evidence type="ECO:0000256" key="13">
    <source>
        <dbReference type="HAMAP-Rule" id="MF_00328"/>
    </source>
</evidence>
<comment type="function">
    <text evidence="1 13">Essential for recycling GMP and indirectly, cGMP.</text>
</comment>
<evidence type="ECO:0000256" key="2">
    <source>
        <dbReference type="ARBA" id="ARBA00004496"/>
    </source>
</evidence>
<feature type="binding site" evidence="13">
    <location>
        <begin position="33"/>
        <end position="40"/>
    </location>
    <ligand>
        <name>ATP</name>
        <dbReference type="ChEBI" id="CHEBI:30616"/>
    </ligand>
</feature>
<dbReference type="HAMAP" id="MF_00328">
    <property type="entry name" value="Guanylate_kinase"/>
    <property type="match status" value="1"/>
</dbReference>
<feature type="domain" description="Guanylate kinase-like" evidence="14">
    <location>
        <begin position="26"/>
        <end position="206"/>
    </location>
</feature>
<evidence type="ECO:0000256" key="8">
    <source>
        <dbReference type="ARBA" id="ARBA00022741"/>
    </source>
</evidence>
<dbReference type="GO" id="GO:0004385">
    <property type="term" value="F:GMP kinase activity"/>
    <property type="evidence" value="ECO:0007669"/>
    <property type="project" value="UniProtKB-UniRule"/>
</dbReference>
<dbReference type="AlphaFoldDB" id="A0A563DIA9"/>
<dbReference type="Pfam" id="PF00625">
    <property type="entry name" value="Guanylate_kin"/>
    <property type="match status" value="1"/>
</dbReference>
<dbReference type="GO" id="GO:0005829">
    <property type="term" value="C:cytosol"/>
    <property type="evidence" value="ECO:0007669"/>
    <property type="project" value="TreeGrafter"/>
</dbReference>
<dbReference type="PROSITE" id="PS50052">
    <property type="entry name" value="GUANYLATE_KINASE_2"/>
    <property type="match status" value="1"/>
</dbReference>
<evidence type="ECO:0000256" key="5">
    <source>
        <dbReference type="ARBA" id="ARBA00016296"/>
    </source>
</evidence>
<dbReference type="Gene3D" id="3.30.63.10">
    <property type="entry name" value="Guanylate Kinase phosphate binding domain"/>
    <property type="match status" value="1"/>
</dbReference>
<dbReference type="EC" id="2.7.4.8" evidence="4 13"/>
<keyword evidence="9 13" id="KW-0418">Kinase</keyword>
<dbReference type="GO" id="GO:0005524">
    <property type="term" value="F:ATP binding"/>
    <property type="evidence" value="ECO:0007669"/>
    <property type="project" value="UniProtKB-UniRule"/>
</dbReference>
<comment type="subcellular location">
    <subcellularLocation>
        <location evidence="2 13">Cytoplasm</location>
    </subcellularLocation>
</comment>
<proteinExistence type="inferred from homology"/>
<evidence type="ECO:0000256" key="12">
    <source>
        <dbReference type="ARBA" id="ARBA00048594"/>
    </source>
</evidence>
<dbReference type="OrthoDB" id="9808150at2"/>
<evidence type="ECO:0000256" key="7">
    <source>
        <dbReference type="ARBA" id="ARBA00022679"/>
    </source>
</evidence>
<dbReference type="SUPFAM" id="SSF52540">
    <property type="entry name" value="P-loop containing nucleoside triphosphate hydrolases"/>
    <property type="match status" value="1"/>
</dbReference>
<reference evidence="15 16" key="1">
    <citation type="submission" date="2019-02" db="EMBL/GenBank/DDBJ databases">
        <title>Apibacter muscae sp. nov.: a novel member of the house fly microbiota.</title>
        <authorList>
            <person name="Park R."/>
        </authorList>
    </citation>
    <scope>NUCLEOTIDE SEQUENCE [LARGE SCALE GENOMIC DNA]</scope>
    <source>
        <strain evidence="15 16">AL1</strain>
    </source>
</reference>
<keyword evidence="8 13" id="KW-0547">Nucleotide-binding</keyword>
<keyword evidence="16" id="KW-1185">Reference proteome</keyword>
<name>A0A563DIA9_9FLAO</name>
<dbReference type="PROSITE" id="PS00856">
    <property type="entry name" value="GUANYLATE_KINASE_1"/>
    <property type="match status" value="1"/>
</dbReference>
<dbReference type="PANTHER" id="PTHR23117:SF13">
    <property type="entry name" value="GUANYLATE KINASE"/>
    <property type="match status" value="1"/>
</dbReference>
<keyword evidence="6 13" id="KW-0963">Cytoplasm</keyword>
<dbReference type="InterPro" id="IPR008145">
    <property type="entry name" value="GK/Ca_channel_bsu"/>
</dbReference>
<evidence type="ECO:0000256" key="4">
    <source>
        <dbReference type="ARBA" id="ARBA00012961"/>
    </source>
</evidence>
<evidence type="ECO:0000256" key="1">
    <source>
        <dbReference type="ARBA" id="ARBA00003531"/>
    </source>
</evidence>